<proteinExistence type="predicted"/>
<accession>A0ABP3HEK4</accession>
<dbReference type="EMBL" id="BAAACW010000117">
    <property type="protein sequence ID" value="GAA0366698.1"/>
    <property type="molecule type" value="Genomic_DNA"/>
</dbReference>
<feature type="transmembrane region" description="Helical" evidence="6">
    <location>
        <begin position="186"/>
        <end position="208"/>
    </location>
</feature>
<keyword evidence="5 6" id="KW-0472">Membrane</keyword>
<reference evidence="8" key="1">
    <citation type="journal article" date="2019" name="Int. J. Syst. Evol. Microbiol.">
        <title>The Global Catalogue of Microorganisms (GCM) 10K type strain sequencing project: providing services to taxonomists for standard genome sequencing and annotation.</title>
        <authorList>
            <consortium name="The Broad Institute Genomics Platform"/>
            <consortium name="The Broad Institute Genome Sequencing Center for Infectious Disease"/>
            <person name="Wu L."/>
            <person name="Ma J."/>
        </authorList>
    </citation>
    <scope>NUCLEOTIDE SEQUENCE [LARGE SCALE GENOMIC DNA]</scope>
    <source>
        <strain evidence="8">JCM 12662</strain>
    </source>
</reference>
<feature type="transmembrane region" description="Helical" evidence="6">
    <location>
        <begin position="140"/>
        <end position="162"/>
    </location>
</feature>
<feature type="transmembrane region" description="Helical" evidence="6">
    <location>
        <begin position="253"/>
        <end position="274"/>
    </location>
</feature>
<evidence type="ECO:0000313" key="7">
    <source>
        <dbReference type="EMBL" id="GAA0366698.1"/>
    </source>
</evidence>
<evidence type="ECO:0000313" key="8">
    <source>
        <dbReference type="Proteomes" id="UP001501166"/>
    </source>
</evidence>
<feature type="transmembrane region" description="Helical" evidence="6">
    <location>
        <begin position="99"/>
        <end position="119"/>
    </location>
</feature>
<evidence type="ECO:0000256" key="5">
    <source>
        <dbReference type="ARBA" id="ARBA00023136"/>
    </source>
</evidence>
<dbReference type="NCBIfam" id="TIGR00765">
    <property type="entry name" value="yihY_not_rbn"/>
    <property type="match status" value="1"/>
</dbReference>
<dbReference type="Proteomes" id="UP001501166">
    <property type="component" value="Unassembled WGS sequence"/>
</dbReference>
<dbReference type="Pfam" id="PF03631">
    <property type="entry name" value="Virul_fac_BrkB"/>
    <property type="match status" value="1"/>
</dbReference>
<dbReference type="PANTHER" id="PTHR30213:SF0">
    <property type="entry name" value="UPF0761 MEMBRANE PROTEIN YIHY"/>
    <property type="match status" value="1"/>
</dbReference>
<dbReference type="RefSeq" id="WP_343755969.1">
    <property type="nucleotide sequence ID" value="NZ_BAAACW010000117.1"/>
</dbReference>
<dbReference type="InterPro" id="IPR017039">
    <property type="entry name" value="Virul_fac_BrkB"/>
</dbReference>
<keyword evidence="8" id="KW-1185">Reference proteome</keyword>
<evidence type="ECO:0000256" key="3">
    <source>
        <dbReference type="ARBA" id="ARBA00022692"/>
    </source>
</evidence>
<keyword evidence="4 6" id="KW-1133">Transmembrane helix</keyword>
<feature type="transmembrane region" description="Helical" evidence="6">
    <location>
        <begin position="40"/>
        <end position="62"/>
    </location>
</feature>
<sequence length="345" mass="39130">MEKLEKVEDKIPKKEKLLRFIKIAQSNWERATVNQSAAEMAYFLLLSLFPILLVIANIIPLLPFETNEVLGLVGDFVPQDIYGVIEPILESYLESGSGGAISFGLLAALWSASKVITILRRVLDDVYGSVQKSNFIIGRILSLVIMISIFLVIGAALFAFIFGEEILLFIQETIGVTIPFIQEFLLLRWVVLIVILFLVFLIVFRFVPNHSLTLRYSYQGAIFATIGWLILTQGFSIYVSFAGGDAVANATFGAFIALMLFLYLSSMIILLGALMNAMIFEWKNHISVPDYEAKKRYEEKLEDSDWTGYPRGSETKILKRKLYKVNKLKGDEKEEWEKEKPEINE</sequence>
<protein>
    <submittedName>
        <fullName evidence="7">YihY/virulence factor BrkB family protein</fullName>
    </submittedName>
</protein>
<evidence type="ECO:0000256" key="4">
    <source>
        <dbReference type="ARBA" id="ARBA00022989"/>
    </source>
</evidence>
<name>A0ABP3HEK4_9LACT</name>
<gene>
    <name evidence="7" type="ORF">GCM10008932_18490</name>
</gene>
<feature type="transmembrane region" description="Helical" evidence="6">
    <location>
        <begin position="220"/>
        <end position="241"/>
    </location>
</feature>
<dbReference type="PANTHER" id="PTHR30213">
    <property type="entry name" value="INNER MEMBRANE PROTEIN YHJD"/>
    <property type="match status" value="1"/>
</dbReference>
<comment type="subcellular location">
    <subcellularLocation>
        <location evidence="1">Cell membrane</location>
        <topology evidence="1">Multi-pass membrane protein</topology>
    </subcellularLocation>
</comment>
<organism evidence="7 8">
    <name type="scientific">Alkalibacterium iburiense</name>
    <dbReference type="NCBI Taxonomy" id="290589"/>
    <lineage>
        <taxon>Bacteria</taxon>
        <taxon>Bacillati</taxon>
        <taxon>Bacillota</taxon>
        <taxon>Bacilli</taxon>
        <taxon>Lactobacillales</taxon>
        <taxon>Carnobacteriaceae</taxon>
        <taxon>Alkalibacterium</taxon>
    </lineage>
</organism>
<keyword evidence="3 6" id="KW-0812">Transmembrane</keyword>
<evidence type="ECO:0000256" key="2">
    <source>
        <dbReference type="ARBA" id="ARBA00022475"/>
    </source>
</evidence>
<evidence type="ECO:0000256" key="6">
    <source>
        <dbReference type="SAM" id="Phobius"/>
    </source>
</evidence>
<keyword evidence="2" id="KW-1003">Cell membrane</keyword>
<dbReference type="PIRSF" id="PIRSF035875">
    <property type="entry name" value="RNase_BN"/>
    <property type="match status" value="1"/>
</dbReference>
<evidence type="ECO:0000256" key="1">
    <source>
        <dbReference type="ARBA" id="ARBA00004651"/>
    </source>
</evidence>
<comment type="caution">
    <text evidence="7">The sequence shown here is derived from an EMBL/GenBank/DDBJ whole genome shotgun (WGS) entry which is preliminary data.</text>
</comment>